<sequence length="212" mass="24610">MPNAMTTAQNTRRILILFAHPSQQRSEVNRPLSRTVRDLPGVTFVDLYHEYPTLEIDVRREQERLRQHDVVLFMFPFYWYSTPAILKEWQDLVLEYGFAYGHHGRELEGKLFLAVVSAGGDASAYSKSGYNHFPVRELMRPLEMTANLCHMRYLPPFFLFAARKAADEGRLKTHIESVTKLIDQLHREPLDLDQLEALPLLNQAFEPEASHD</sequence>
<dbReference type="Proteomes" id="UP000184268">
    <property type="component" value="Unassembled WGS sequence"/>
</dbReference>
<dbReference type="Pfam" id="PF02525">
    <property type="entry name" value="Flavodoxin_2"/>
    <property type="match status" value="1"/>
</dbReference>
<dbReference type="InterPro" id="IPR029039">
    <property type="entry name" value="Flavoprotein-like_sf"/>
</dbReference>
<name>A0A1M5MIJ2_9GAMM</name>
<dbReference type="GO" id="GO:0003955">
    <property type="term" value="F:NAD(P)H dehydrogenase (quinone) activity"/>
    <property type="evidence" value="ECO:0007669"/>
    <property type="project" value="TreeGrafter"/>
</dbReference>
<feature type="domain" description="Flavodoxin-like fold" evidence="2">
    <location>
        <begin position="13"/>
        <end position="179"/>
    </location>
</feature>
<organism evidence="3 4">
    <name type="scientific">Ferrimonas marina</name>
    <dbReference type="NCBI Taxonomy" id="299255"/>
    <lineage>
        <taxon>Bacteria</taxon>
        <taxon>Pseudomonadati</taxon>
        <taxon>Pseudomonadota</taxon>
        <taxon>Gammaproteobacteria</taxon>
        <taxon>Alteromonadales</taxon>
        <taxon>Ferrimonadaceae</taxon>
        <taxon>Ferrimonas</taxon>
    </lineage>
</organism>
<reference evidence="3 4" key="1">
    <citation type="submission" date="2016-11" db="EMBL/GenBank/DDBJ databases">
        <authorList>
            <person name="Jaros S."/>
            <person name="Januszkiewicz K."/>
            <person name="Wedrychowicz H."/>
        </authorList>
    </citation>
    <scope>NUCLEOTIDE SEQUENCE [LARGE SCALE GENOMIC DNA]</scope>
    <source>
        <strain evidence="3 4">DSM 16917</strain>
    </source>
</reference>
<dbReference type="SUPFAM" id="SSF52218">
    <property type="entry name" value="Flavoproteins"/>
    <property type="match status" value="1"/>
</dbReference>
<evidence type="ECO:0000313" key="4">
    <source>
        <dbReference type="Proteomes" id="UP000184268"/>
    </source>
</evidence>
<evidence type="ECO:0000259" key="2">
    <source>
        <dbReference type="Pfam" id="PF02525"/>
    </source>
</evidence>
<accession>A0A1M5MIJ2</accession>
<dbReference type="PANTHER" id="PTHR47307">
    <property type="entry name" value="GLUTATHIONE-REGULATED POTASSIUM-EFFLUX SYSTEM ANCILLARY PROTEIN KEFG"/>
    <property type="match status" value="1"/>
</dbReference>
<dbReference type="AlphaFoldDB" id="A0A1M5MIJ2"/>
<protein>
    <submittedName>
        <fullName evidence="3">Kef-type potassium/proton antiporter accessory protein, CPA2 family</fullName>
    </submittedName>
</protein>
<evidence type="ECO:0000313" key="3">
    <source>
        <dbReference type="EMBL" id="SHG76749.1"/>
    </source>
</evidence>
<dbReference type="GO" id="GO:0009055">
    <property type="term" value="F:electron transfer activity"/>
    <property type="evidence" value="ECO:0007669"/>
    <property type="project" value="TreeGrafter"/>
</dbReference>
<proteinExistence type="predicted"/>
<dbReference type="PANTHER" id="PTHR47307:SF1">
    <property type="entry name" value="GLUTATHIONE-REGULATED POTASSIUM-EFFLUX SYSTEM ANCILLARY PROTEIN KEFG"/>
    <property type="match status" value="1"/>
</dbReference>
<dbReference type="EMBL" id="FQXG01000001">
    <property type="protein sequence ID" value="SHG76749.1"/>
    <property type="molecule type" value="Genomic_DNA"/>
</dbReference>
<dbReference type="STRING" id="299255.SAMN02745129_0648"/>
<gene>
    <name evidence="3" type="ORF">SAMN02745129_0648</name>
</gene>
<dbReference type="GO" id="GO:0010181">
    <property type="term" value="F:FMN binding"/>
    <property type="evidence" value="ECO:0007669"/>
    <property type="project" value="TreeGrafter"/>
</dbReference>
<dbReference type="InterPro" id="IPR003680">
    <property type="entry name" value="Flavodoxin_fold"/>
</dbReference>
<evidence type="ECO:0000256" key="1">
    <source>
        <dbReference type="ARBA" id="ARBA00023002"/>
    </source>
</evidence>
<dbReference type="InterPro" id="IPR046980">
    <property type="entry name" value="KefG/KefF"/>
</dbReference>
<dbReference type="Gene3D" id="3.40.50.360">
    <property type="match status" value="1"/>
</dbReference>
<keyword evidence="4" id="KW-1185">Reference proteome</keyword>
<keyword evidence="1" id="KW-0560">Oxidoreductase</keyword>